<comment type="caution">
    <text evidence="3">The sequence shown here is derived from an EMBL/GenBank/DDBJ whole genome shotgun (WGS) entry which is preliminary data.</text>
</comment>
<dbReference type="GO" id="GO:0016740">
    <property type="term" value="F:transferase activity"/>
    <property type="evidence" value="ECO:0007669"/>
    <property type="project" value="UniProtKB-KW"/>
</dbReference>
<name>A0A1D2YTN2_9BACI</name>
<organism evidence="3 4">
    <name type="scientific">Vulcanibacillus modesticaldus</name>
    <dbReference type="NCBI Taxonomy" id="337097"/>
    <lineage>
        <taxon>Bacteria</taxon>
        <taxon>Bacillati</taxon>
        <taxon>Bacillota</taxon>
        <taxon>Bacilli</taxon>
        <taxon>Bacillales</taxon>
        <taxon>Bacillaceae</taxon>
        <taxon>Vulcanibacillus</taxon>
    </lineage>
</organism>
<gene>
    <name evidence="3" type="ORF">BHF71_10260</name>
</gene>
<dbReference type="InterPro" id="IPR041698">
    <property type="entry name" value="Methyltransf_25"/>
</dbReference>
<dbReference type="RefSeq" id="WP_069657114.1">
    <property type="nucleotide sequence ID" value="NZ_MIJF01000037.1"/>
</dbReference>
<dbReference type="InterPro" id="IPR029063">
    <property type="entry name" value="SAM-dependent_MTases_sf"/>
</dbReference>
<dbReference type="EMBL" id="MIJF01000037">
    <property type="protein sequence ID" value="OEF99005.1"/>
    <property type="molecule type" value="Genomic_DNA"/>
</dbReference>
<dbReference type="Gene3D" id="3.40.50.150">
    <property type="entry name" value="Vaccinia Virus protein VP39"/>
    <property type="match status" value="1"/>
</dbReference>
<sequence>MSYKKFAYVYDQLMKDAPYDEWIKFTKEIISKYKINPKIIVDLGCGTGSIAIPLSKEGFQVIGVDLSTDMLSIAYEKMMLNNTSFPLLEQDMKDFNLNTTVDLIISYCDSLNYLEGIDALRQTFVQVYKHLKSDGYFIFDMHSPHKITNVFNQTFAWNEEDISVIWLTDVDEVQLSVEHDLTLFVANLDGAYEKIHEVHQQRTYSVDTVVKLLEEVGFKPLDVFGDFSLGPVTEDTERIFYVARK</sequence>
<dbReference type="Proteomes" id="UP000243739">
    <property type="component" value="Unassembled WGS sequence"/>
</dbReference>
<protein>
    <recommendedName>
        <fullName evidence="2">Methyltransferase domain-containing protein</fullName>
    </recommendedName>
</protein>
<evidence type="ECO:0000313" key="4">
    <source>
        <dbReference type="Proteomes" id="UP000243739"/>
    </source>
</evidence>
<evidence type="ECO:0000256" key="1">
    <source>
        <dbReference type="ARBA" id="ARBA00022679"/>
    </source>
</evidence>
<keyword evidence="1" id="KW-0808">Transferase</keyword>
<dbReference type="STRING" id="337097.BHF71_10260"/>
<keyword evidence="4" id="KW-1185">Reference proteome</keyword>
<dbReference type="Pfam" id="PF13649">
    <property type="entry name" value="Methyltransf_25"/>
    <property type="match status" value="1"/>
</dbReference>
<dbReference type="AlphaFoldDB" id="A0A1D2YTN2"/>
<evidence type="ECO:0000313" key="3">
    <source>
        <dbReference type="EMBL" id="OEF99005.1"/>
    </source>
</evidence>
<accession>A0A1D2YTN2</accession>
<reference evidence="3 4" key="1">
    <citation type="submission" date="2016-09" db="EMBL/GenBank/DDBJ databases">
        <title>Draft genome sequence for the type strain of Vulcanibacillus modesticaldus BR, a strictly anaerobic, moderately thermophilic, and nitrate-reducing bacterium from deep sea-hydrothermal vents of the Mid-Atlantic Ridge.</title>
        <authorList>
            <person name="Abin C.A."/>
            <person name="Hollibaugh J.T."/>
        </authorList>
    </citation>
    <scope>NUCLEOTIDE SEQUENCE [LARGE SCALE GENOMIC DNA]</scope>
    <source>
        <strain evidence="3 4">BR</strain>
    </source>
</reference>
<dbReference type="CDD" id="cd02440">
    <property type="entry name" value="AdoMet_MTases"/>
    <property type="match status" value="1"/>
</dbReference>
<dbReference type="PANTHER" id="PTHR43861">
    <property type="entry name" value="TRANS-ACONITATE 2-METHYLTRANSFERASE-RELATED"/>
    <property type="match status" value="1"/>
</dbReference>
<dbReference type="SUPFAM" id="SSF53335">
    <property type="entry name" value="S-adenosyl-L-methionine-dependent methyltransferases"/>
    <property type="match status" value="1"/>
</dbReference>
<proteinExistence type="predicted"/>
<dbReference type="OrthoDB" id="9811589at2"/>
<evidence type="ECO:0000259" key="2">
    <source>
        <dbReference type="Pfam" id="PF13649"/>
    </source>
</evidence>
<dbReference type="Gene3D" id="2.20.25.110">
    <property type="entry name" value="S-adenosyl-L-methionine-dependent methyltransferases"/>
    <property type="match status" value="1"/>
</dbReference>
<feature type="domain" description="Methyltransferase" evidence="2">
    <location>
        <begin position="40"/>
        <end position="135"/>
    </location>
</feature>